<sequence length="207" mass="24922">MYERVGSRYVIDLKQILYQSRAQVTKVEKSLFLLDNAKYYLSYRKNRLNQLFQQMPFYMKKLLKTDCFQKDNLQIIQEIIYFLLIRKMDLQNPGQKQFAKYITNLNKKIENGKMCEFSKKGEIYVGNVDGTVNIWYARNSNQFVTYKLIIFFFKLMIQTQQNQNGLIQRKQLQLHQKIKELKFGSYHNLERSQNNGKTIKYSLTFKK</sequence>
<comment type="caution">
    <text evidence="1">The sequence shown here is derived from an EMBL/GenBank/DDBJ whole genome shotgun (WGS) entry which is preliminary data.</text>
</comment>
<gene>
    <name evidence="1" type="ORF">PPRIM_AZ9-3.1.T0570099</name>
</gene>
<reference evidence="1" key="1">
    <citation type="submission" date="2021-01" db="EMBL/GenBank/DDBJ databases">
        <authorList>
            <consortium name="Genoscope - CEA"/>
            <person name="William W."/>
        </authorList>
    </citation>
    <scope>NUCLEOTIDE SEQUENCE</scope>
</reference>
<dbReference type="AlphaFoldDB" id="A0A8S1MGS4"/>
<evidence type="ECO:0000313" key="2">
    <source>
        <dbReference type="Proteomes" id="UP000688137"/>
    </source>
</evidence>
<dbReference type="Proteomes" id="UP000688137">
    <property type="component" value="Unassembled WGS sequence"/>
</dbReference>
<dbReference type="EMBL" id="CAJJDM010000058">
    <property type="protein sequence ID" value="CAD8076873.1"/>
    <property type="molecule type" value="Genomic_DNA"/>
</dbReference>
<name>A0A8S1MGS4_PARPR</name>
<accession>A0A8S1MGS4</accession>
<proteinExistence type="predicted"/>
<evidence type="ECO:0000313" key="1">
    <source>
        <dbReference type="EMBL" id="CAD8076873.1"/>
    </source>
</evidence>
<protein>
    <submittedName>
        <fullName evidence="1">Uncharacterized protein</fullName>
    </submittedName>
</protein>
<organism evidence="1 2">
    <name type="scientific">Paramecium primaurelia</name>
    <dbReference type="NCBI Taxonomy" id="5886"/>
    <lineage>
        <taxon>Eukaryota</taxon>
        <taxon>Sar</taxon>
        <taxon>Alveolata</taxon>
        <taxon>Ciliophora</taxon>
        <taxon>Intramacronucleata</taxon>
        <taxon>Oligohymenophorea</taxon>
        <taxon>Peniculida</taxon>
        <taxon>Parameciidae</taxon>
        <taxon>Paramecium</taxon>
    </lineage>
</organism>
<keyword evidence="2" id="KW-1185">Reference proteome</keyword>